<dbReference type="InterPro" id="IPR029033">
    <property type="entry name" value="His_PPase_superfam"/>
</dbReference>
<dbReference type="Pfam" id="PF00300">
    <property type="entry name" value="His_Phos_1"/>
    <property type="match status" value="1"/>
</dbReference>
<accession>A0ABV5IRD1</accession>
<dbReference type="RefSeq" id="WP_189653912.1">
    <property type="nucleotide sequence ID" value="NZ_BMRC01000051.1"/>
</dbReference>
<dbReference type="Proteomes" id="UP001589647">
    <property type="component" value="Unassembled WGS sequence"/>
</dbReference>
<sequence>MLFVRHATTPGMRAACFPSDEEADPAGLAKAAALTLTTASVVWAAPARAALQTARAMGLPARESAALAEADCGRWVGLSFEQVAREEPEALARWLTDAGAAPHGGESRTAHAVRVASWLDSVRDEPDQVVVCEVGTIRAALAHALRLDPLGATRFDVAPLSTTELVVVRDGWRISHVNRKV</sequence>
<gene>
    <name evidence="1" type="ORF">ACFFV7_38330</name>
</gene>
<evidence type="ECO:0000313" key="2">
    <source>
        <dbReference type="Proteomes" id="UP001589647"/>
    </source>
</evidence>
<name>A0ABV5IRD1_9ACTN</name>
<proteinExistence type="predicted"/>
<dbReference type="SUPFAM" id="SSF53254">
    <property type="entry name" value="Phosphoglycerate mutase-like"/>
    <property type="match status" value="1"/>
</dbReference>
<comment type="caution">
    <text evidence="1">The sequence shown here is derived from an EMBL/GenBank/DDBJ whole genome shotgun (WGS) entry which is preliminary data.</text>
</comment>
<protein>
    <submittedName>
        <fullName evidence="1">Histidine phosphatase family protein</fullName>
    </submittedName>
</protein>
<keyword evidence="2" id="KW-1185">Reference proteome</keyword>
<dbReference type="Gene3D" id="3.40.50.1240">
    <property type="entry name" value="Phosphoglycerate mutase-like"/>
    <property type="match status" value="1"/>
</dbReference>
<evidence type="ECO:0000313" key="1">
    <source>
        <dbReference type="EMBL" id="MFB9207099.1"/>
    </source>
</evidence>
<organism evidence="1 2">
    <name type="scientific">Nonomuraea spiralis</name>
    <dbReference type="NCBI Taxonomy" id="46182"/>
    <lineage>
        <taxon>Bacteria</taxon>
        <taxon>Bacillati</taxon>
        <taxon>Actinomycetota</taxon>
        <taxon>Actinomycetes</taxon>
        <taxon>Streptosporangiales</taxon>
        <taxon>Streptosporangiaceae</taxon>
        <taxon>Nonomuraea</taxon>
    </lineage>
</organism>
<dbReference type="InterPro" id="IPR013078">
    <property type="entry name" value="His_Pase_superF_clade-1"/>
</dbReference>
<reference evidence="1 2" key="1">
    <citation type="submission" date="2024-09" db="EMBL/GenBank/DDBJ databases">
        <authorList>
            <person name="Sun Q."/>
            <person name="Mori K."/>
        </authorList>
    </citation>
    <scope>NUCLEOTIDE SEQUENCE [LARGE SCALE GENOMIC DNA]</scope>
    <source>
        <strain evidence="1 2">CCM 3426</strain>
    </source>
</reference>
<dbReference type="EMBL" id="JBHMEI010000045">
    <property type="protein sequence ID" value="MFB9207099.1"/>
    <property type="molecule type" value="Genomic_DNA"/>
</dbReference>